<keyword evidence="1" id="KW-0812">Transmembrane</keyword>
<keyword evidence="1" id="KW-1133">Transmembrane helix</keyword>
<protein>
    <submittedName>
        <fullName evidence="2">Uncharacterized protein</fullName>
    </submittedName>
</protein>
<feature type="transmembrane region" description="Helical" evidence="1">
    <location>
        <begin position="202"/>
        <end position="223"/>
    </location>
</feature>
<evidence type="ECO:0000256" key="1">
    <source>
        <dbReference type="SAM" id="Phobius"/>
    </source>
</evidence>
<accession>A0A4E9FEI3</accession>
<evidence type="ECO:0000313" key="2">
    <source>
        <dbReference type="EMBL" id="VIO95345.1"/>
    </source>
</evidence>
<dbReference type="GeneID" id="66058885"/>
<gene>
    <name evidence="2" type="primary">Bma-mtd-1</name>
    <name evidence="2" type="ORF">BM_BM17598</name>
</gene>
<dbReference type="AlphaFoldDB" id="A0A4E9FEI3"/>
<name>A0A4E9FEI3_BRUMA</name>
<dbReference type="CTD" id="66058885"/>
<reference evidence="2" key="1">
    <citation type="submission" date="2019-04" db="EMBL/GenBank/DDBJ databases">
        <authorList>
            <person name="Howe K."/>
            <person name="Paulini M."/>
            <person name="Williams G."/>
        </authorList>
    </citation>
    <scope>NUCLEOTIDE SEQUENCE [LARGE SCALE GENOMIC DNA]</scope>
    <source>
        <strain evidence="2">FR3</strain>
    </source>
</reference>
<sequence>MLLLIFLYFGSTDCRDCVDSVKGICETNNLFGWCFHDKISGLFDCDKSKYCSNQESLRRRLNSTGCFDRGNDNIKCCCNEANSDGSEAILRGCQSRALKRLKIDRQIPVRIANRVYFDDMDDLLEQPRCDQFVDKTDIINDTTIACLDLYSKQYNERKIGKLCCCRGNDACNDKIGDNKIISKTIDNLKFVVEKMSSKANCIYNICSSSIIFILLFAFCFFFLSIY</sequence>
<dbReference type="KEGG" id="bmy:BM_BM17598"/>
<dbReference type="OrthoDB" id="5872406at2759"/>
<keyword evidence="1" id="KW-0472">Membrane</keyword>
<organism evidence="2">
    <name type="scientific">Brugia malayi</name>
    <name type="common">Filarial nematode worm</name>
    <dbReference type="NCBI Taxonomy" id="6279"/>
    <lineage>
        <taxon>Eukaryota</taxon>
        <taxon>Metazoa</taxon>
        <taxon>Ecdysozoa</taxon>
        <taxon>Nematoda</taxon>
        <taxon>Chromadorea</taxon>
        <taxon>Rhabditida</taxon>
        <taxon>Spirurina</taxon>
        <taxon>Spiruromorpha</taxon>
        <taxon>Filarioidea</taxon>
        <taxon>Onchocercidae</taxon>
        <taxon>Brugia</taxon>
    </lineage>
</organism>
<dbReference type="RefSeq" id="XP_042935626.1">
    <property type="nucleotide sequence ID" value="XM_043079692.1"/>
</dbReference>
<dbReference type="EMBL" id="CAAKNF010000194">
    <property type="protein sequence ID" value="VIO95345.1"/>
    <property type="molecule type" value="Genomic_DNA"/>
</dbReference>
<proteinExistence type="predicted"/>